<evidence type="ECO:0000313" key="2">
    <source>
        <dbReference type="EMBL" id="OGI41225.1"/>
    </source>
</evidence>
<gene>
    <name evidence="2" type="ORF">A2140_08060</name>
</gene>
<dbReference type="Proteomes" id="UP000178379">
    <property type="component" value="Unassembled WGS sequence"/>
</dbReference>
<protein>
    <submittedName>
        <fullName evidence="2">Uncharacterized protein</fullName>
    </submittedName>
</protein>
<comment type="caution">
    <text evidence="2">The sequence shown here is derived from an EMBL/GenBank/DDBJ whole genome shotgun (WGS) entry which is preliminary data.</text>
</comment>
<dbReference type="AlphaFoldDB" id="A0A1F6T852"/>
<feature type="chain" id="PRO_5009526592" evidence="1">
    <location>
        <begin position="23"/>
        <end position="194"/>
    </location>
</feature>
<dbReference type="EMBL" id="MFSQ01000028">
    <property type="protein sequence ID" value="OGI41225.1"/>
    <property type="molecule type" value="Genomic_DNA"/>
</dbReference>
<keyword evidence="1" id="KW-0732">Signal</keyword>
<name>A0A1F6T852_9PROT</name>
<feature type="signal peptide" evidence="1">
    <location>
        <begin position="1"/>
        <end position="22"/>
    </location>
</feature>
<organism evidence="2 3">
    <name type="scientific">Candidatus Muproteobacteria bacterium RBG_16_62_13</name>
    <dbReference type="NCBI Taxonomy" id="1817756"/>
    <lineage>
        <taxon>Bacteria</taxon>
        <taxon>Pseudomonadati</taxon>
        <taxon>Pseudomonadota</taxon>
        <taxon>Candidatus Muproteobacteria</taxon>
    </lineage>
</organism>
<evidence type="ECO:0000313" key="3">
    <source>
        <dbReference type="Proteomes" id="UP000178379"/>
    </source>
</evidence>
<accession>A0A1F6T852</accession>
<reference evidence="2 3" key="1">
    <citation type="journal article" date="2016" name="Nat. Commun.">
        <title>Thousands of microbial genomes shed light on interconnected biogeochemical processes in an aquifer system.</title>
        <authorList>
            <person name="Anantharaman K."/>
            <person name="Brown C.T."/>
            <person name="Hug L.A."/>
            <person name="Sharon I."/>
            <person name="Castelle C.J."/>
            <person name="Probst A.J."/>
            <person name="Thomas B.C."/>
            <person name="Singh A."/>
            <person name="Wilkins M.J."/>
            <person name="Karaoz U."/>
            <person name="Brodie E.L."/>
            <person name="Williams K.H."/>
            <person name="Hubbard S.S."/>
            <person name="Banfield J.F."/>
        </authorList>
    </citation>
    <scope>NUCLEOTIDE SEQUENCE [LARGE SCALE GENOMIC DNA]</scope>
</reference>
<sequence>MNRPARLLTTSLTAILGLWAVAAETHDPALLAAELPADIVQSCVPASGVATEQCLQANDFDSRWVGRSRQGTLFLVMRPGCQGTDCRAWLVEKSDHGARALLAVNGQYQLSRDAQVYPTVQVRAVLPDQREQVSRYEWQGTRYVRTGTRVTYSIDGVPCGTREQCSAAAQDAFRQQNIDRGVKIYERVHGVSWI</sequence>
<proteinExistence type="predicted"/>
<evidence type="ECO:0000256" key="1">
    <source>
        <dbReference type="SAM" id="SignalP"/>
    </source>
</evidence>